<dbReference type="Pfam" id="PF02954">
    <property type="entry name" value="HTH_8"/>
    <property type="match status" value="1"/>
</dbReference>
<gene>
    <name evidence="3" type="ORF">KY084_10845</name>
</gene>
<comment type="caution">
    <text evidence="3">The sequence shown here is derived from an EMBL/GenBank/DDBJ whole genome shotgun (WGS) entry which is preliminary data.</text>
</comment>
<organism evidence="3 4">
    <name type="scientific">Stakelama flava</name>
    <dbReference type="NCBI Taxonomy" id="2860338"/>
    <lineage>
        <taxon>Bacteria</taxon>
        <taxon>Pseudomonadati</taxon>
        <taxon>Pseudomonadota</taxon>
        <taxon>Alphaproteobacteria</taxon>
        <taxon>Sphingomonadales</taxon>
        <taxon>Sphingomonadaceae</taxon>
        <taxon>Stakelama</taxon>
    </lineage>
</organism>
<dbReference type="Proteomes" id="UP001197214">
    <property type="component" value="Unassembled WGS sequence"/>
</dbReference>
<evidence type="ECO:0000259" key="1">
    <source>
        <dbReference type="Pfam" id="PF01590"/>
    </source>
</evidence>
<evidence type="ECO:0000259" key="2">
    <source>
        <dbReference type="Pfam" id="PF02954"/>
    </source>
</evidence>
<accession>A0ABS6XNB5</accession>
<dbReference type="InterPro" id="IPR003018">
    <property type="entry name" value="GAF"/>
</dbReference>
<evidence type="ECO:0000313" key="3">
    <source>
        <dbReference type="EMBL" id="MBW4331369.1"/>
    </source>
</evidence>
<protein>
    <submittedName>
        <fullName evidence="3">GAF domain-containing protein</fullName>
    </submittedName>
</protein>
<dbReference type="Pfam" id="PF01590">
    <property type="entry name" value="GAF"/>
    <property type="match status" value="1"/>
</dbReference>
<dbReference type="EMBL" id="JAHWZX010000009">
    <property type="protein sequence ID" value="MBW4331369.1"/>
    <property type="molecule type" value="Genomic_DNA"/>
</dbReference>
<evidence type="ECO:0000313" key="4">
    <source>
        <dbReference type="Proteomes" id="UP001197214"/>
    </source>
</evidence>
<name>A0ABS6XNB5_9SPHN</name>
<proteinExistence type="predicted"/>
<dbReference type="InterPro" id="IPR002197">
    <property type="entry name" value="HTH_Fis"/>
</dbReference>
<sequence length="315" mass="33741">MDRRHQQNVEEVLGSPTRAAQSLVAASWCRSGLKHGLNADDRKGPDIVSGSDLTLRRQRHELMLDVARPLLDQLFQTVAATGCAIMLSDNEGVILEARSGAGDRDMFDHVGLTPGGVWSENSEGTNGIGTCLVEGRAITIHRDEHFASRNIGISCMDAPVHDPTGRIVGALDISNCRADHTAAMASLVQKIVQDAARRIERGLFCRTFEGRRIIDANVPGDAAALIAVDSDDLIIGATRAARHRFSLTDDCMNGRRSAADVLGGSTGLSLRESERAVLRRALAQADGNATKAAKALGIGRATLYRRMEKAGISRG</sequence>
<feature type="domain" description="GAF" evidence="1">
    <location>
        <begin position="65"/>
        <end position="199"/>
    </location>
</feature>
<reference evidence="3 4" key="1">
    <citation type="submission" date="2021-07" db="EMBL/GenBank/DDBJ databases">
        <title>Stakelama flava sp. nov., a novel endophytic bacterium isolated from branch of Kandelia candel.</title>
        <authorList>
            <person name="Tuo L."/>
        </authorList>
    </citation>
    <scope>NUCLEOTIDE SEQUENCE [LARGE SCALE GENOMIC DNA]</scope>
    <source>
        <strain evidence="3 4">CBK3Z-3</strain>
    </source>
</reference>
<keyword evidence="4" id="KW-1185">Reference proteome</keyword>
<feature type="domain" description="DNA binding HTH" evidence="2">
    <location>
        <begin position="269"/>
        <end position="309"/>
    </location>
</feature>
<dbReference type="RefSeq" id="WP_219238478.1">
    <property type="nucleotide sequence ID" value="NZ_JAHWZX010000009.1"/>
</dbReference>